<reference evidence="1 2" key="1">
    <citation type="submission" date="2016-10" db="EMBL/GenBank/DDBJ databases">
        <authorList>
            <person name="de Groot N.N."/>
        </authorList>
    </citation>
    <scope>NUCLEOTIDE SEQUENCE [LARGE SCALE GENOMIC DNA]</scope>
    <source>
        <strain evidence="1 2">DSM 21771</strain>
    </source>
</reference>
<evidence type="ECO:0008006" key="3">
    <source>
        <dbReference type="Google" id="ProtNLM"/>
    </source>
</evidence>
<dbReference type="Proteomes" id="UP000198853">
    <property type="component" value="Unassembled WGS sequence"/>
</dbReference>
<proteinExistence type="predicted"/>
<dbReference type="AlphaFoldDB" id="A0A1G8LDI7"/>
<evidence type="ECO:0000313" key="2">
    <source>
        <dbReference type="Proteomes" id="UP000198853"/>
    </source>
</evidence>
<keyword evidence="2" id="KW-1185">Reference proteome</keyword>
<dbReference type="EMBL" id="FNEN01000003">
    <property type="protein sequence ID" value="SDI53696.1"/>
    <property type="molecule type" value="Genomic_DNA"/>
</dbReference>
<sequence>MLDKLRNPFRKKRCHFCKMSTPYMRDYYDEHDNRVVVCEKCLEYAERRAFRRI</sequence>
<name>A0A1G8LDI7_9BACI</name>
<protein>
    <recommendedName>
        <fullName evidence="3">ClpX C4-type zinc finger</fullName>
    </recommendedName>
</protein>
<accession>A0A1G8LDI7</accession>
<organism evidence="1 2">
    <name type="scientific">Natribacillus halophilus</name>
    <dbReference type="NCBI Taxonomy" id="549003"/>
    <lineage>
        <taxon>Bacteria</taxon>
        <taxon>Bacillati</taxon>
        <taxon>Bacillota</taxon>
        <taxon>Bacilli</taxon>
        <taxon>Bacillales</taxon>
        <taxon>Bacillaceae</taxon>
        <taxon>Natribacillus</taxon>
    </lineage>
</organism>
<gene>
    <name evidence="1" type="ORF">SAMN04488123_10335</name>
</gene>
<evidence type="ECO:0000313" key="1">
    <source>
        <dbReference type="EMBL" id="SDI53696.1"/>
    </source>
</evidence>